<evidence type="ECO:0000256" key="1">
    <source>
        <dbReference type="SAM" id="MobiDB-lite"/>
    </source>
</evidence>
<dbReference type="Proteomes" id="UP000661507">
    <property type="component" value="Unassembled WGS sequence"/>
</dbReference>
<dbReference type="AlphaFoldDB" id="A0A917KLM9"/>
<sequence length="72" mass="7379">MEQTLNAASDDAVAAHRRAEEMRDAMADRLLYEALSETFPASDPVSLVQPAADQDGAGDPPGGGGAHGTAAR</sequence>
<reference evidence="2" key="2">
    <citation type="submission" date="2020-09" db="EMBL/GenBank/DDBJ databases">
        <authorList>
            <person name="Sun Q."/>
            <person name="Zhou Y."/>
        </authorList>
    </citation>
    <scope>NUCLEOTIDE SEQUENCE</scope>
    <source>
        <strain evidence="2">CGMCC 1.3617</strain>
    </source>
</reference>
<dbReference type="RefSeq" id="WP_188967460.1">
    <property type="nucleotide sequence ID" value="NZ_BMKW01000006.1"/>
</dbReference>
<feature type="compositionally biased region" description="Gly residues" evidence="1">
    <location>
        <begin position="59"/>
        <end position="72"/>
    </location>
</feature>
<gene>
    <name evidence="2" type="ORF">GCM10011320_25720</name>
</gene>
<reference evidence="2" key="1">
    <citation type="journal article" date="2014" name="Int. J. Syst. Evol. Microbiol.">
        <title>Complete genome sequence of Corynebacterium casei LMG S-19264T (=DSM 44701T), isolated from a smear-ripened cheese.</title>
        <authorList>
            <consortium name="US DOE Joint Genome Institute (JGI-PGF)"/>
            <person name="Walter F."/>
            <person name="Albersmeier A."/>
            <person name="Kalinowski J."/>
            <person name="Ruckert C."/>
        </authorList>
    </citation>
    <scope>NUCLEOTIDE SEQUENCE</scope>
    <source>
        <strain evidence="2">CGMCC 1.3617</strain>
    </source>
</reference>
<comment type="caution">
    <text evidence="2">The sequence shown here is derived from an EMBL/GenBank/DDBJ whole genome shotgun (WGS) entry which is preliminary data.</text>
</comment>
<feature type="region of interest" description="Disordered" evidence="1">
    <location>
        <begin position="42"/>
        <end position="72"/>
    </location>
</feature>
<evidence type="ECO:0000313" key="2">
    <source>
        <dbReference type="EMBL" id="GGJ17194.1"/>
    </source>
</evidence>
<proteinExistence type="predicted"/>
<keyword evidence="3" id="KW-1185">Reference proteome</keyword>
<dbReference type="EMBL" id="BMKW01000006">
    <property type="protein sequence ID" value="GGJ17194.1"/>
    <property type="molecule type" value="Genomic_DNA"/>
</dbReference>
<evidence type="ECO:0000313" key="3">
    <source>
        <dbReference type="Proteomes" id="UP000661507"/>
    </source>
</evidence>
<name>A0A917KLM9_9PROT</name>
<accession>A0A917KLM9</accession>
<protein>
    <submittedName>
        <fullName evidence="2">Uncharacterized protein</fullName>
    </submittedName>
</protein>
<organism evidence="2 3">
    <name type="scientific">Neoroseomonas lacus</name>
    <dbReference type="NCBI Taxonomy" id="287609"/>
    <lineage>
        <taxon>Bacteria</taxon>
        <taxon>Pseudomonadati</taxon>
        <taxon>Pseudomonadota</taxon>
        <taxon>Alphaproteobacteria</taxon>
        <taxon>Acetobacterales</taxon>
        <taxon>Acetobacteraceae</taxon>
        <taxon>Neoroseomonas</taxon>
    </lineage>
</organism>